<evidence type="ECO:0000256" key="2">
    <source>
        <dbReference type="PIRSR" id="PIRSR029681-1"/>
    </source>
</evidence>
<feature type="signal peptide" evidence="4">
    <location>
        <begin position="1"/>
        <end position="27"/>
    </location>
</feature>
<comment type="subunit">
    <text evidence="1">Homodimer.</text>
</comment>
<comment type="similarity">
    <text evidence="1">Belongs to the PagL family.</text>
</comment>
<keyword evidence="1" id="KW-0472">Membrane</keyword>
<dbReference type="Gene3D" id="2.40.160.20">
    <property type="match status" value="1"/>
</dbReference>
<keyword evidence="6" id="KW-1185">Reference proteome</keyword>
<dbReference type="Proteomes" id="UP000545386">
    <property type="component" value="Unassembled WGS sequence"/>
</dbReference>
<dbReference type="AlphaFoldDB" id="A0A842HNR4"/>
<accession>A0A842HNR4</accession>
<evidence type="ECO:0000256" key="4">
    <source>
        <dbReference type="SAM" id="SignalP"/>
    </source>
</evidence>
<evidence type="ECO:0000256" key="1">
    <source>
        <dbReference type="PIRNR" id="PIRNR029681"/>
    </source>
</evidence>
<comment type="catalytic activity">
    <reaction evidence="1">
        <text>a 3-(acyloxy)acyl derivative of bacterial toxin + H2O = a 3-hydroxyacyl derivative of bacterial toxin + a fatty acid + H(+)</text>
        <dbReference type="Rhea" id="RHEA:12032"/>
        <dbReference type="ChEBI" id="CHEBI:15377"/>
        <dbReference type="ChEBI" id="CHEBI:15378"/>
        <dbReference type="ChEBI" id="CHEBI:28868"/>
        <dbReference type="ChEBI" id="CHEBI:136853"/>
        <dbReference type="ChEBI" id="CHEBI:140675"/>
        <dbReference type="EC" id="3.1.1.77"/>
    </reaction>
</comment>
<feature type="chain" id="PRO_5032665598" description="Lipid A deacylase" evidence="4">
    <location>
        <begin position="28"/>
        <end position="181"/>
    </location>
</feature>
<dbReference type="EC" id="3.1.1.77" evidence="1"/>
<dbReference type="GO" id="GO:0050528">
    <property type="term" value="F:acyloxyacyl hydrolase activity"/>
    <property type="evidence" value="ECO:0007669"/>
    <property type="project" value="UniProtKB-EC"/>
</dbReference>
<comment type="subcellular location">
    <subcellularLocation>
        <location evidence="1">Cell outer membrane</location>
        <topology evidence="1">Multi-pass membrane protein</topology>
    </subcellularLocation>
</comment>
<dbReference type="EMBL" id="JACJUU010000005">
    <property type="protein sequence ID" value="MBC2769923.1"/>
    <property type="molecule type" value="Genomic_DNA"/>
</dbReference>
<dbReference type="GO" id="GO:0009279">
    <property type="term" value="C:cell outer membrane"/>
    <property type="evidence" value="ECO:0007669"/>
    <property type="project" value="UniProtKB-SubCell"/>
</dbReference>
<organism evidence="5 6">
    <name type="scientific">Pusillimonas minor</name>
    <dbReference type="NCBI Taxonomy" id="2697024"/>
    <lineage>
        <taxon>Bacteria</taxon>
        <taxon>Pseudomonadati</taxon>
        <taxon>Pseudomonadota</taxon>
        <taxon>Betaproteobacteria</taxon>
        <taxon>Burkholderiales</taxon>
        <taxon>Alcaligenaceae</taxon>
        <taxon>Pusillimonas</taxon>
    </lineage>
</organism>
<feature type="active site" description="Charge relay system" evidence="2">
    <location>
        <position position="171"/>
    </location>
</feature>
<feature type="site" description="Critical for activity" evidence="3">
    <location>
        <position position="160"/>
    </location>
</feature>
<gene>
    <name evidence="5" type="ORF">GTU67_08365</name>
</gene>
<dbReference type="RefSeq" id="WP_185779636.1">
    <property type="nucleotide sequence ID" value="NZ_JACJUU010000005.1"/>
</dbReference>
<comment type="caution">
    <text evidence="5">The sequence shown here is derived from an EMBL/GenBank/DDBJ whole genome shotgun (WGS) entry which is preliminary data.</text>
</comment>
<evidence type="ECO:0000313" key="6">
    <source>
        <dbReference type="Proteomes" id="UP000545386"/>
    </source>
</evidence>
<feature type="active site" description="Charge relay system" evidence="2">
    <location>
        <position position="159"/>
    </location>
</feature>
<dbReference type="Pfam" id="PF09411">
    <property type="entry name" value="PagL"/>
    <property type="match status" value="1"/>
</dbReference>
<keyword evidence="4" id="KW-0732">Signal</keyword>
<dbReference type="SUPFAM" id="SSF56925">
    <property type="entry name" value="OMPA-like"/>
    <property type="match status" value="1"/>
</dbReference>
<dbReference type="InterPro" id="IPR011250">
    <property type="entry name" value="OMP/PagP_B-barrel"/>
</dbReference>
<keyword evidence="1 5" id="KW-0378">Hydrolase</keyword>
<evidence type="ECO:0000256" key="3">
    <source>
        <dbReference type="PIRSR" id="PIRSR029681-2"/>
    </source>
</evidence>
<comment type="function">
    <text evidence="1">Has lipid A 3-O-deacylase activity. Hydrolyzes the ester bond at the 3 position of lipid A, a bioactive component of lipopolysaccharide (LPS), thereby releasing the primary fatty acyl moiety.</text>
</comment>
<reference evidence="5 6" key="1">
    <citation type="submission" date="2020-08" db="EMBL/GenBank/DDBJ databases">
        <title>Paraeoetvoesia sp. YC-7-48 draft genome sequence.</title>
        <authorList>
            <person name="Yao L."/>
        </authorList>
    </citation>
    <scope>NUCLEOTIDE SEQUENCE [LARGE SCALE GENOMIC DNA]</scope>
    <source>
        <strain evidence="6">YC-7-48</strain>
    </source>
</reference>
<feature type="active site" description="Charge relay system" evidence="2">
    <location>
        <position position="157"/>
    </location>
</feature>
<proteinExistence type="inferred from homology"/>
<protein>
    <recommendedName>
        <fullName evidence="1">Lipid A deacylase</fullName>
        <ecNumber evidence="1">3.1.1.77</ecNumber>
    </recommendedName>
    <alternativeName>
        <fullName evidence="1">LPS 3-O-deacylase</fullName>
    </alternativeName>
    <alternativeName>
        <fullName evidence="1">Outer membrane enzyme</fullName>
    </alternativeName>
</protein>
<sequence length="181" mass="19963">MRKFVRHGAKALLAGVATSVLCLPAVAEPMSGNGISVRAGAGNHYQRYEVAWESPSFYTYQFEGNNSRLDLLAEVSGSLWRASGSREPSSMWQLGAAPFVRWSVNNAFYIEAGVSANLFSRSRFADKDMSTKFQFGEHVGFGAYLGDNTRLGLRYSHFSNAGIKRPNPGLDVFQVLLSHQF</sequence>
<dbReference type="InterPro" id="IPR018550">
    <property type="entry name" value="Lipid-A_deacylase-rel"/>
</dbReference>
<keyword evidence="1" id="KW-0998">Cell outer membrane</keyword>
<name>A0A842HNR4_9BURK</name>
<evidence type="ECO:0000313" key="5">
    <source>
        <dbReference type="EMBL" id="MBC2769923.1"/>
    </source>
</evidence>
<dbReference type="PIRSF" id="PIRSF029681">
    <property type="entry name" value="PagL"/>
    <property type="match status" value="1"/>
</dbReference>